<dbReference type="EMBL" id="JAUHHV010000005">
    <property type="protein sequence ID" value="KAK1425785.1"/>
    <property type="molecule type" value="Genomic_DNA"/>
</dbReference>
<proteinExistence type="predicted"/>
<organism evidence="1 2">
    <name type="scientific">Tagetes erecta</name>
    <name type="common">African marigold</name>
    <dbReference type="NCBI Taxonomy" id="13708"/>
    <lineage>
        <taxon>Eukaryota</taxon>
        <taxon>Viridiplantae</taxon>
        <taxon>Streptophyta</taxon>
        <taxon>Embryophyta</taxon>
        <taxon>Tracheophyta</taxon>
        <taxon>Spermatophyta</taxon>
        <taxon>Magnoliopsida</taxon>
        <taxon>eudicotyledons</taxon>
        <taxon>Gunneridae</taxon>
        <taxon>Pentapetalae</taxon>
        <taxon>asterids</taxon>
        <taxon>campanulids</taxon>
        <taxon>Asterales</taxon>
        <taxon>Asteraceae</taxon>
        <taxon>Asteroideae</taxon>
        <taxon>Heliantheae alliance</taxon>
        <taxon>Tageteae</taxon>
        <taxon>Tagetes</taxon>
    </lineage>
</organism>
<reference evidence="1" key="1">
    <citation type="journal article" date="2023" name="bioRxiv">
        <title>Improved chromosome-level genome assembly for marigold (Tagetes erecta).</title>
        <authorList>
            <person name="Jiang F."/>
            <person name="Yuan L."/>
            <person name="Wang S."/>
            <person name="Wang H."/>
            <person name="Xu D."/>
            <person name="Wang A."/>
            <person name="Fan W."/>
        </authorList>
    </citation>
    <scope>NUCLEOTIDE SEQUENCE</scope>
    <source>
        <strain evidence="1">WSJ</strain>
        <tissue evidence="1">Leaf</tissue>
    </source>
</reference>
<keyword evidence="2" id="KW-1185">Reference proteome</keyword>
<gene>
    <name evidence="1" type="ORF">QVD17_21144</name>
</gene>
<dbReference type="AlphaFoldDB" id="A0AAD8KU29"/>
<comment type="caution">
    <text evidence="1">The sequence shown here is derived from an EMBL/GenBank/DDBJ whole genome shotgun (WGS) entry which is preliminary data.</text>
</comment>
<evidence type="ECO:0000313" key="2">
    <source>
        <dbReference type="Proteomes" id="UP001229421"/>
    </source>
</evidence>
<dbReference type="Proteomes" id="UP001229421">
    <property type="component" value="Unassembled WGS sequence"/>
</dbReference>
<accession>A0AAD8KU29</accession>
<name>A0AAD8KU29_TARER</name>
<evidence type="ECO:0000313" key="1">
    <source>
        <dbReference type="EMBL" id="KAK1425785.1"/>
    </source>
</evidence>
<protein>
    <submittedName>
        <fullName evidence="1">Uncharacterized protein</fullName>
    </submittedName>
</protein>
<sequence>MQTTSVGPTWSKSIVAVSNSCSDERDRKKNVSKVCDSDSVIICLIVIVLDAKIEFRNQPEQVNNTQRYSLLRSQHIVIGDSFLDAKIELKFIGTVHYATDYLD</sequence>